<dbReference type="InterPro" id="IPR007225">
    <property type="entry name" value="EXOC6/Sec15"/>
</dbReference>
<evidence type="ECO:0000313" key="9">
    <source>
        <dbReference type="Proteomes" id="UP000887575"/>
    </source>
</evidence>
<dbReference type="Pfam" id="PF20651">
    <property type="entry name" value="EXOC6_Sec15_N"/>
    <property type="match status" value="1"/>
</dbReference>
<dbReference type="Proteomes" id="UP000887575">
    <property type="component" value="Unassembled WGS sequence"/>
</dbReference>
<dbReference type="InterPro" id="IPR042045">
    <property type="entry name" value="EXOC6/Sec15_C_dom1"/>
</dbReference>
<keyword evidence="9" id="KW-1185">Reference proteome</keyword>
<accession>A0AAF3FER0</accession>
<evidence type="ECO:0000259" key="7">
    <source>
        <dbReference type="Pfam" id="PF04091"/>
    </source>
</evidence>
<dbReference type="GO" id="GO:0090522">
    <property type="term" value="P:vesicle tethering involved in exocytosis"/>
    <property type="evidence" value="ECO:0007669"/>
    <property type="project" value="UniProtKB-UniRule"/>
</dbReference>
<evidence type="ECO:0000256" key="1">
    <source>
        <dbReference type="ARBA" id="ARBA00002660"/>
    </source>
</evidence>
<evidence type="ECO:0000256" key="4">
    <source>
        <dbReference type="ARBA" id="ARBA00022483"/>
    </source>
</evidence>
<evidence type="ECO:0000256" key="6">
    <source>
        <dbReference type="PIRNR" id="PIRNR025007"/>
    </source>
</evidence>
<dbReference type="Pfam" id="PF04091">
    <property type="entry name" value="Sec15_C"/>
    <property type="match status" value="1"/>
</dbReference>
<evidence type="ECO:0000259" key="8">
    <source>
        <dbReference type="Pfam" id="PF20651"/>
    </source>
</evidence>
<feature type="domain" description="Exocyst complex component EXOC6/Sec15 N-terminal" evidence="8">
    <location>
        <begin position="69"/>
        <end position="236"/>
    </location>
</feature>
<proteinExistence type="inferred from homology"/>
<dbReference type="PANTHER" id="PTHR12702">
    <property type="entry name" value="SEC15"/>
    <property type="match status" value="1"/>
</dbReference>
<reference evidence="10" key="1">
    <citation type="submission" date="2024-02" db="UniProtKB">
        <authorList>
            <consortium name="WormBaseParasite"/>
        </authorList>
    </citation>
    <scope>IDENTIFICATION</scope>
</reference>
<dbReference type="Gene3D" id="1.20.58.670">
    <property type="entry name" value="Dsl1p vesicle tethering complex, Tip20p subunit, domain D"/>
    <property type="match status" value="1"/>
</dbReference>
<evidence type="ECO:0000313" key="10">
    <source>
        <dbReference type="WBParaSite" id="MBELARI_LOCUS5446"/>
    </source>
</evidence>
<evidence type="ECO:0000256" key="3">
    <source>
        <dbReference type="ARBA" id="ARBA00022448"/>
    </source>
</evidence>
<dbReference type="GO" id="GO:0006886">
    <property type="term" value="P:intracellular protein transport"/>
    <property type="evidence" value="ECO:0007669"/>
    <property type="project" value="InterPro"/>
</dbReference>
<sequence length="824" mass="94470">MDLLSTDSVKDTTGGCSDTASNTYYSGPEINAEQEFFLYELETTDSGSIGLVLRAIYDCGDVKKFSRALEHRIHIYDRSIQNVCSHHYQSFVVSMKQLMQLQDRSEDIKKDFIAIDSKIQAASQDLKEKSADVVKYRKLTKNATTAIDQISLCLPALENYAKLLSLMEQKKYYQALKVLEELEHTHLALVEKYRFTQLFANSLAPIRKQIKQNAYSEFKDFLENIKKVAAKIGRHASKCTAEQHSFGASEAERARLLQEESRKRADDVQVTVSSDGSLIKKKVTPTPRSSKKDDDFLGDESISAQDIQDFTPIHRCFQIFNVLGAKDEFERYYREQRTEQCKLVSLQSGKKASLRHYVEYLDEVIGFFVIEDRILDTEPSLGTTAHKEALWEDSLKKVITTMNNGFGLSLEVESMLRMKKVVLLFAITMKSYGYSIAPLYSLLQNFRDQYSAVLLKEYQDQFTKGLDSDTYSPVTAENEDQFKSIVRQFPFYKRSIEQEQFPRKFPFSRFVITVYSFAKSYLNAIMKFLEHLQMKHSDIDDTLRRHANILIKRWSEILKQYVTVNKNLVKLIQITINIGYLEKSCESLGGFITKLTNGGEMSATSTGYQVPLLERDFRDARSEVEQRIEESLTEKVDEFLELARYDWELPSSAGHASEFITDLLSFLTTTFVSFTELPSALARHICTQTCKHITQRLSEMLLAPDVKYLSQGALEQLSLDVMQCELFAERSSIAGLEKGALPVTFAHLRQLLNLVLESDWPTYIADFGRPTSKYARVQPANAILILEKMIESEKKSAGFFNFNKGDRRKFYDSLIKQLQQKMAQ</sequence>
<keyword evidence="3 6" id="KW-0813">Transport</keyword>
<feature type="domain" description="Exocyst complex subunit EXOC6/Sec15 C-terminal" evidence="7">
    <location>
        <begin position="438"/>
        <end position="788"/>
    </location>
</feature>
<comment type="function">
    <text evidence="1 6">Component of the exocyst complex involved in the docking of exocytic vesicles with fusion sites on the plasma membrane.</text>
</comment>
<keyword evidence="5" id="KW-0175">Coiled coil</keyword>
<organism evidence="9 10">
    <name type="scientific">Mesorhabditis belari</name>
    <dbReference type="NCBI Taxonomy" id="2138241"/>
    <lineage>
        <taxon>Eukaryota</taxon>
        <taxon>Metazoa</taxon>
        <taxon>Ecdysozoa</taxon>
        <taxon>Nematoda</taxon>
        <taxon>Chromadorea</taxon>
        <taxon>Rhabditida</taxon>
        <taxon>Rhabditina</taxon>
        <taxon>Rhabditomorpha</taxon>
        <taxon>Rhabditoidea</taxon>
        <taxon>Rhabditidae</taxon>
        <taxon>Mesorhabditinae</taxon>
        <taxon>Mesorhabditis</taxon>
    </lineage>
</organism>
<dbReference type="FunFam" id="1.20.58.670:FF:000002">
    <property type="entry name" value="Exocyst complex component"/>
    <property type="match status" value="1"/>
</dbReference>
<dbReference type="PANTHER" id="PTHR12702:SF0">
    <property type="entry name" value="EXOCYST COMPLEX COMPONENT 6"/>
    <property type="match status" value="1"/>
</dbReference>
<keyword evidence="4 6" id="KW-0268">Exocytosis</keyword>
<name>A0AAF3FER0_9BILA</name>
<dbReference type="GO" id="GO:0006893">
    <property type="term" value="P:Golgi to plasma membrane transport"/>
    <property type="evidence" value="ECO:0007669"/>
    <property type="project" value="TreeGrafter"/>
</dbReference>
<dbReference type="GO" id="GO:0016020">
    <property type="term" value="C:membrane"/>
    <property type="evidence" value="ECO:0007669"/>
    <property type="project" value="TreeGrafter"/>
</dbReference>
<dbReference type="GO" id="GO:0000145">
    <property type="term" value="C:exocyst"/>
    <property type="evidence" value="ECO:0007669"/>
    <property type="project" value="UniProtKB-UniRule"/>
</dbReference>
<dbReference type="InterPro" id="IPR046361">
    <property type="entry name" value="EXOC6/Sec15_C"/>
</dbReference>
<evidence type="ECO:0000256" key="2">
    <source>
        <dbReference type="ARBA" id="ARBA00007944"/>
    </source>
</evidence>
<dbReference type="InterPro" id="IPR048359">
    <property type="entry name" value="EXOC6_Sec15_N"/>
</dbReference>
<dbReference type="Gene3D" id="1.10.357.30">
    <property type="entry name" value="Exocyst complex subunit Sec15 C-terminal domain, N-terminal subdomain"/>
    <property type="match status" value="1"/>
</dbReference>
<dbReference type="WBParaSite" id="MBELARI_LOCUS5446">
    <property type="protein sequence ID" value="MBELARI_LOCUS5446"/>
    <property type="gene ID" value="MBELARI_LOCUS5446"/>
</dbReference>
<comment type="similarity">
    <text evidence="2 6">Belongs to the SEC15 family.</text>
</comment>
<evidence type="ECO:0000256" key="5">
    <source>
        <dbReference type="ARBA" id="ARBA00023054"/>
    </source>
</evidence>
<dbReference type="AlphaFoldDB" id="A0AAF3FER0"/>
<dbReference type="InterPro" id="IPR042044">
    <property type="entry name" value="EXOC6PINT-1/Sec15/Tip20_C_dom2"/>
</dbReference>
<dbReference type="PIRSF" id="PIRSF025007">
    <property type="entry name" value="Sec15"/>
    <property type="match status" value="1"/>
</dbReference>
<protein>
    <recommendedName>
        <fullName evidence="6">Exocyst complex component</fullName>
    </recommendedName>
</protein>